<evidence type="ECO:0000256" key="3">
    <source>
        <dbReference type="ARBA" id="ARBA00022692"/>
    </source>
</evidence>
<dbReference type="SUPFAM" id="SSF56542">
    <property type="entry name" value="Substrate-binding domain of HMG-CoA reductase"/>
    <property type="match status" value="1"/>
</dbReference>
<accession>A0AAQ3RAY3</accession>
<dbReference type="InterPro" id="IPR023076">
    <property type="entry name" value="HMG_CoA_Rdtase_CS"/>
</dbReference>
<evidence type="ECO:0000256" key="7">
    <source>
        <dbReference type="ARBA" id="ARBA00023002"/>
    </source>
</evidence>
<dbReference type="PROSITE" id="PS50065">
    <property type="entry name" value="HMG_COA_REDUCTASE_4"/>
    <property type="match status" value="1"/>
</dbReference>
<dbReference type="GO" id="GO:0006696">
    <property type="term" value="P:ergosterol biosynthetic process"/>
    <property type="evidence" value="ECO:0007669"/>
    <property type="project" value="TreeGrafter"/>
</dbReference>
<dbReference type="PROSITE" id="PS00318">
    <property type="entry name" value="HMG_COA_REDUCTASE_2"/>
    <property type="match status" value="1"/>
</dbReference>
<keyword evidence="11" id="KW-1185">Reference proteome</keyword>
<dbReference type="FunFam" id="3.90.770.10:FF:000001">
    <property type="entry name" value="3-hydroxy-3-methylglutaryl coenzyme A reductase"/>
    <property type="match status" value="1"/>
</dbReference>
<dbReference type="SUPFAM" id="SSF55035">
    <property type="entry name" value="NAD-binding domain of HMG-CoA reductase"/>
    <property type="match status" value="1"/>
</dbReference>
<evidence type="ECO:0000256" key="6">
    <source>
        <dbReference type="ARBA" id="ARBA00022989"/>
    </source>
</evidence>
<dbReference type="PANTHER" id="PTHR10572">
    <property type="entry name" value="3-HYDROXY-3-METHYLGLUTARYL-COENZYME A REDUCTASE"/>
    <property type="match status" value="1"/>
</dbReference>
<evidence type="ECO:0000256" key="5">
    <source>
        <dbReference type="ARBA" id="ARBA00022857"/>
    </source>
</evidence>
<dbReference type="FunFam" id="1.10.3270.10:FF:000001">
    <property type="entry name" value="3-hydroxy-3-methylglutaryl coenzyme A reductase"/>
    <property type="match status" value="1"/>
</dbReference>
<dbReference type="AlphaFoldDB" id="A0AAQ3RAY3"/>
<dbReference type="InterPro" id="IPR023074">
    <property type="entry name" value="HMG_CoA_Rdtase_cat_sf"/>
</dbReference>
<evidence type="ECO:0000256" key="2">
    <source>
        <dbReference type="ARBA" id="ARBA00007661"/>
    </source>
</evidence>
<proteinExistence type="inferred from homology"/>
<comment type="pathway">
    <text evidence="9">Metabolic intermediate biosynthesis; (R)-mevalonate biosynthesis; (R)-mevalonate from acetyl-CoA: step 3/3.</text>
</comment>
<dbReference type="GO" id="GO:0004420">
    <property type="term" value="F:hydroxymethylglutaryl-CoA reductase (NADPH) activity"/>
    <property type="evidence" value="ECO:0007669"/>
    <property type="project" value="UniProtKB-EC"/>
</dbReference>
<dbReference type="GO" id="GO:0008299">
    <property type="term" value="P:isoprenoid biosynthetic process"/>
    <property type="evidence" value="ECO:0007669"/>
    <property type="project" value="InterPro"/>
</dbReference>
<dbReference type="EMBL" id="CP138593">
    <property type="protein sequence ID" value="WPH04799.1"/>
    <property type="molecule type" value="Genomic_DNA"/>
</dbReference>
<dbReference type="InterPro" id="IPR002202">
    <property type="entry name" value="HMG_CoA_Rdtase"/>
</dbReference>
<protein>
    <recommendedName>
        <fullName evidence="9">3-hydroxy-3-methylglutaryl coenzyme A reductase</fullName>
        <shortName evidence="9">HMG-CoA reductase</shortName>
        <ecNumber evidence="9">1.1.1.34</ecNumber>
    </recommendedName>
</protein>
<reference evidence="10 11" key="1">
    <citation type="submission" date="2023-11" db="EMBL/GenBank/DDBJ databases">
        <title>An acidophilic fungus is an integral part of prey digestion in a carnivorous sundew plant.</title>
        <authorList>
            <person name="Tsai I.J."/>
        </authorList>
    </citation>
    <scope>NUCLEOTIDE SEQUENCE [LARGE SCALE GENOMIC DNA]</scope>
    <source>
        <strain evidence="10">169a</strain>
    </source>
</reference>
<dbReference type="GO" id="GO:0015936">
    <property type="term" value="P:coenzyme A metabolic process"/>
    <property type="evidence" value="ECO:0007669"/>
    <property type="project" value="InterPro"/>
</dbReference>
<comment type="similarity">
    <text evidence="2 9">Belongs to the HMG-CoA reductase family.</text>
</comment>
<dbReference type="GO" id="GO:0005789">
    <property type="term" value="C:endoplasmic reticulum membrane"/>
    <property type="evidence" value="ECO:0007669"/>
    <property type="project" value="UniProtKB-SubCell"/>
</dbReference>
<dbReference type="Proteomes" id="UP001303373">
    <property type="component" value="Chromosome 14"/>
</dbReference>
<evidence type="ECO:0000313" key="11">
    <source>
        <dbReference type="Proteomes" id="UP001303373"/>
    </source>
</evidence>
<comment type="subcellular location">
    <subcellularLocation>
        <location evidence="1 9">Endoplasmic reticulum membrane</location>
        <topology evidence="1 9">Multi-pass membrane protein</topology>
    </subcellularLocation>
</comment>
<dbReference type="InterPro" id="IPR023282">
    <property type="entry name" value="HMG_CoA_Rdtase_N"/>
</dbReference>
<gene>
    <name evidence="10" type="ORF">R9X50_00769500</name>
</gene>
<dbReference type="InterPro" id="IPR009029">
    <property type="entry name" value="HMG_CoA_Rdtase_sub-bd_dom_sf"/>
</dbReference>
<dbReference type="InterPro" id="IPR004554">
    <property type="entry name" value="HMG_CoA_Rdtase_eu_arc"/>
</dbReference>
<dbReference type="Gene3D" id="3.30.70.420">
    <property type="entry name" value="Hydroxymethylglutaryl-CoA reductase, class I/II, NAD/NADP-binding domain"/>
    <property type="match status" value="1"/>
</dbReference>
<organism evidence="10 11">
    <name type="scientific">Acrodontium crateriforme</name>
    <dbReference type="NCBI Taxonomy" id="150365"/>
    <lineage>
        <taxon>Eukaryota</taxon>
        <taxon>Fungi</taxon>
        <taxon>Dikarya</taxon>
        <taxon>Ascomycota</taxon>
        <taxon>Pezizomycotina</taxon>
        <taxon>Dothideomycetes</taxon>
        <taxon>Dothideomycetidae</taxon>
        <taxon>Mycosphaerellales</taxon>
        <taxon>Teratosphaeriaceae</taxon>
        <taxon>Acrodontium</taxon>
    </lineage>
</organism>
<dbReference type="Pfam" id="PF00368">
    <property type="entry name" value="HMG-CoA_red"/>
    <property type="match status" value="1"/>
</dbReference>
<dbReference type="PROSITE" id="PS00066">
    <property type="entry name" value="HMG_COA_REDUCTASE_1"/>
    <property type="match status" value="1"/>
</dbReference>
<keyword evidence="4 9" id="KW-0256">Endoplasmic reticulum</keyword>
<dbReference type="Gene3D" id="1.10.3270.10">
    <property type="entry name" value="HMGR, N-terminal domain"/>
    <property type="match status" value="1"/>
</dbReference>
<keyword evidence="3" id="KW-0812">Transmembrane</keyword>
<sequence>MREEYVDACPEASPSWRTWLRSNTKNTSPRSAVIAVAALAFLWTQGGAPLIEERYSEDGVRQFQSVDYSMSVAAPTQAVTSHTNMHHAFAAPHGTNISQEVQKSPEHVLRLCANKGPGDSTKIMLITGNNQTQGGYSVSCVDNILFSPVADHPNSFLSSAVKVLVGLVCVAAAYLAIPYPIPAPGVSDQHFAAASLPNGHPSVKESVLPKSCPFSKTSTTAPSASPAQPVKAADAVRKSNLITPTQAEWQAMSDEEVVNKAIENKLALYSLEKVLGDSTRAVQVRRAIVARNPRTQNITSKLENSGLPFANYDYDRVLGACCENVIGYLPLPIGVAGPLDINGSSFYLPMATTEGVLVASTNRGATAINASGGVTTSLLADGMTRGPALRFPGLERAAAFKHWIDTPDGYSVVEAAFNGTSRFARLQSVRVAVTGSDVFARFKATTGDAMGMNMISKGVDAALAAIALAGFNDMQVVSLSGNYCTDKKAAAVNWIDGRGKSVCAQATVAADVLRRVLKTDVDSLVALNTSKNLIGSAVAGAMGGFNAHASNIVTAIFLATGQDPAQNVESSGCLTTMSKTSTGDLQISVYMPSIEVGTVGGGTILAPQAAMLDLLGVRGADQEAPGRNAQRLACIVAAGVLAGELSLLSSLAAGSLVQSHMAHNRKA</sequence>
<dbReference type="GO" id="GO:0005778">
    <property type="term" value="C:peroxisomal membrane"/>
    <property type="evidence" value="ECO:0007669"/>
    <property type="project" value="TreeGrafter"/>
</dbReference>
<dbReference type="EC" id="1.1.1.34" evidence="9"/>
<evidence type="ECO:0000313" key="10">
    <source>
        <dbReference type="EMBL" id="WPH04799.1"/>
    </source>
</evidence>
<dbReference type="PANTHER" id="PTHR10572:SF24">
    <property type="entry name" value="3-HYDROXY-3-METHYLGLUTARYL-COENZYME A REDUCTASE"/>
    <property type="match status" value="1"/>
</dbReference>
<name>A0AAQ3RAY3_9PEZI</name>
<dbReference type="NCBIfam" id="TIGR00533">
    <property type="entry name" value="HMG_CoA_R_NADP"/>
    <property type="match status" value="1"/>
</dbReference>
<evidence type="ECO:0000256" key="8">
    <source>
        <dbReference type="ARBA" id="ARBA00023136"/>
    </source>
</evidence>
<keyword evidence="6" id="KW-1133">Transmembrane helix</keyword>
<keyword evidence="7 9" id="KW-0560">Oxidoreductase</keyword>
<dbReference type="Gene3D" id="3.90.770.10">
    <property type="entry name" value="3-hydroxy-3-methylglutaryl-coenzyme A Reductase, Chain A, domain 2"/>
    <property type="match status" value="1"/>
</dbReference>
<dbReference type="InterPro" id="IPR009023">
    <property type="entry name" value="HMG_CoA_Rdtase_NAD(P)-bd_sf"/>
</dbReference>
<dbReference type="PRINTS" id="PR00071">
    <property type="entry name" value="HMGCOARDTASE"/>
</dbReference>
<evidence type="ECO:0000256" key="1">
    <source>
        <dbReference type="ARBA" id="ARBA00004477"/>
    </source>
</evidence>
<evidence type="ECO:0000256" key="4">
    <source>
        <dbReference type="ARBA" id="ARBA00022824"/>
    </source>
</evidence>
<evidence type="ECO:0000256" key="9">
    <source>
        <dbReference type="RuleBase" id="RU361219"/>
    </source>
</evidence>
<keyword evidence="5 9" id="KW-0521">NADP</keyword>
<keyword evidence="8" id="KW-0472">Membrane</keyword>
<dbReference type="CDD" id="cd00643">
    <property type="entry name" value="HMG-CoA_reductase_classI"/>
    <property type="match status" value="1"/>
</dbReference>
<comment type="catalytic activity">
    <reaction evidence="9">
        <text>(R)-mevalonate + 2 NADP(+) + CoA = (3S)-3-hydroxy-3-methylglutaryl-CoA + 2 NADPH + 2 H(+)</text>
        <dbReference type="Rhea" id="RHEA:15989"/>
        <dbReference type="ChEBI" id="CHEBI:15378"/>
        <dbReference type="ChEBI" id="CHEBI:36464"/>
        <dbReference type="ChEBI" id="CHEBI:43074"/>
        <dbReference type="ChEBI" id="CHEBI:57287"/>
        <dbReference type="ChEBI" id="CHEBI:57783"/>
        <dbReference type="ChEBI" id="CHEBI:58349"/>
        <dbReference type="EC" id="1.1.1.34"/>
    </reaction>
</comment>
<dbReference type="FunFam" id="3.30.70.420:FF:000001">
    <property type="entry name" value="3-hydroxy-3-methylglutaryl coenzyme A reductase"/>
    <property type="match status" value="1"/>
</dbReference>